<proteinExistence type="predicted"/>
<comment type="caution">
    <text evidence="4">The sequence shown here is derived from an EMBL/GenBank/DDBJ whole genome shotgun (WGS) entry which is preliminary data.</text>
</comment>
<feature type="domain" description="SLH" evidence="3">
    <location>
        <begin position="95"/>
        <end position="158"/>
    </location>
</feature>
<evidence type="ECO:0000313" key="4">
    <source>
        <dbReference type="EMBL" id="TDF97555.1"/>
    </source>
</evidence>
<dbReference type="Proteomes" id="UP000295636">
    <property type="component" value="Unassembled WGS sequence"/>
</dbReference>
<dbReference type="AlphaFoldDB" id="A0A4R5KRE5"/>
<feature type="region of interest" description="Disordered" evidence="1">
    <location>
        <begin position="624"/>
        <end position="650"/>
    </location>
</feature>
<feature type="signal peptide" evidence="2">
    <location>
        <begin position="1"/>
        <end position="24"/>
    </location>
</feature>
<sequence>MKKSLSLILSAAMAFSMYSSVALGAGKSSADFSDLANLDAAAKVKFDAMISAGIFDGVGEGNFGLKDKMNRAQFAKAAALVFGLPVDSSLTTSSFGDVRADDPANGYALPYIEALKKANLTDGYGANTYNPAGEVTKEQLAAFLIRGLNKDAEGKAAQGANDATVSGWAQGYASLAKQLKLMDNGSDGTFGGTAAADRELLVTSSYAAKQQYVPGSGSASKPVQPSGGNVISTGDLPTYNLNANVKAQAKGVLQEKTANGWRFGAVVKLSNTSGSTTRVPDHELRVKASDGSVYTLKASTDNVKSIEPQSTVELTFMTEIDKTSDFNLTNLLWVDVDDEVYPKKETVLADAPIENFTWHGTDAVIQDSALLGSWGTGFTVPGETSPLKYTATNLTKQFSGQSPTYIVQVKVENPSNYAATVPNFTLSGKAKDRSYVGNRVEQSAVVLNPGEQKYINFAVTTEPDTQLTAFYVLSTSNFLKQGATAPVQFYTGRIGFTVPASGQNQANLPAYTLGSPIAIDTLSKAVNPQMQVALQDIEWFENDGRDYKTAVAKIKFTNNSGNVIPVPQLGAEIVSDSGVSYDGVQSTSSVNDVLPGMGSVQMFAFTVPQSEKTNQFTLRLLEQQGKQTQPAGQSSQSQAQAAQGQAAQGQAAQGQAGQSAAAQAQPSAAQTSLYKTPIAQVYVTINTTSSVDNVFSFYPYEMRMDSFNVSNYAAKNGVTNSYGYTYKLEMGIDIKSTDAVLADPSNPKLLFQLEGPDGKRLGSKTFALTGDNRLMSGNQSIMFDSTSDTLEAPVSIKVYELVTTPYGDARHLLTTLKD</sequence>
<evidence type="ECO:0000256" key="1">
    <source>
        <dbReference type="SAM" id="MobiDB-lite"/>
    </source>
</evidence>
<dbReference type="RefSeq" id="WP_133228730.1">
    <property type="nucleotide sequence ID" value="NZ_SMRT01000005.1"/>
</dbReference>
<dbReference type="Pfam" id="PF00395">
    <property type="entry name" value="SLH"/>
    <property type="match status" value="2"/>
</dbReference>
<dbReference type="EMBL" id="SMRT01000005">
    <property type="protein sequence ID" value="TDF97555.1"/>
    <property type="molecule type" value="Genomic_DNA"/>
</dbReference>
<feature type="domain" description="SLH" evidence="3">
    <location>
        <begin position="27"/>
        <end position="92"/>
    </location>
</feature>
<name>A0A4R5KRE5_9BACL</name>
<dbReference type="PROSITE" id="PS51272">
    <property type="entry name" value="SLH"/>
    <property type="match status" value="2"/>
</dbReference>
<keyword evidence="2" id="KW-0732">Signal</keyword>
<protein>
    <submittedName>
        <fullName evidence="4">S-layer homology domain-containing protein</fullName>
    </submittedName>
</protein>
<dbReference type="InterPro" id="IPR001119">
    <property type="entry name" value="SLH_dom"/>
</dbReference>
<accession>A0A4R5KRE5</accession>
<evidence type="ECO:0000313" key="5">
    <source>
        <dbReference type="Proteomes" id="UP000295636"/>
    </source>
</evidence>
<keyword evidence="5" id="KW-1185">Reference proteome</keyword>
<evidence type="ECO:0000256" key="2">
    <source>
        <dbReference type="SAM" id="SignalP"/>
    </source>
</evidence>
<organism evidence="4 5">
    <name type="scientific">Paenibacillus piri</name>
    <dbReference type="NCBI Taxonomy" id="2547395"/>
    <lineage>
        <taxon>Bacteria</taxon>
        <taxon>Bacillati</taxon>
        <taxon>Bacillota</taxon>
        <taxon>Bacilli</taxon>
        <taxon>Bacillales</taxon>
        <taxon>Paenibacillaceae</taxon>
        <taxon>Paenibacillus</taxon>
    </lineage>
</organism>
<dbReference type="OrthoDB" id="2545931at2"/>
<feature type="chain" id="PRO_5020378673" evidence="2">
    <location>
        <begin position="25"/>
        <end position="818"/>
    </location>
</feature>
<evidence type="ECO:0000259" key="3">
    <source>
        <dbReference type="PROSITE" id="PS51272"/>
    </source>
</evidence>
<reference evidence="4 5" key="1">
    <citation type="submission" date="2019-03" db="EMBL/GenBank/DDBJ databases">
        <title>This is whole genome sequence of Paenibacillus sp MS74 strain.</title>
        <authorList>
            <person name="Trinh H.N."/>
        </authorList>
    </citation>
    <scope>NUCLEOTIDE SEQUENCE [LARGE SCALE GENOMIC DNA]</scope>
    <source>
        <strain evidence="4 5">MS74</strain>
    </source>
</reference>
<gene>
    <name evidence="4" type="ORF">E1757_13140</name>
</gene>
<feature type="compositionally biased region" description="Low complexity" evidence="1">
    <location>
        <begin position="629"/>
        <end position="650"/>
    </location>
</feature>